<dbReference type="RefSeq" id="WP_163911551.1">
    <property type="nucleotide sequence ID" value="NZ_AP022577.1"/>
</dbReference>
<dbReference type="EMBL" id="AP022577">
    <property type="protein sequence ID" value="BBX86317.1"/>
    <property type="molecule type" value="Genomic_DNA"/>
</dbReference>
<protein>
    <submittedName>
        <fullName evidence="3">Membrane protein</fullName>
    </submittedName>
</protein>
<keyword evidence="2" id="KW-0472">Membrane</keyword>
<evidence type="ECO:0000256" key="2">
    <source>
        <dbReference type="SAM" id="Phobius"/>
    </source>
</evidence>
<sequence>MPSIPQSLLWISLVVLWLFVLVPMLISKRENVRRTSDVALATRVLNTQGNSRLRRRSGPATGHHSDPHWKQDEDFTAFEEDFARGDATTDSIPVADPEADSPRSVVLADQVVVEESEYLDVEVVEMDSGALPIGASGRMKAVPEPENQEQPTLFDDVATPTMAIRTVSEADFEPEEALTDEMAAADADEPEAGPETEAEPTTDVHEAVAADEAVEEQSEPEVEAEAAEGTQAEAEDGTEHDYEYVDDTSGVEAVADDEPKLADSMSTARRSRYESKAAVAAAERKYRFRSRMLSGMAVAILVTGVVAFSLASSMWWWFCGMVSAASVLYLAYLRRQTRIEEQLRRRRAQRMMRSRHGVENTQDEEFDVVPSRLRRPGAAVLDIDDEDPIFEHLEYTRMSRDYDLPRASGQ</sequence>
<keyword evidence="4" id="KW-1185">Reference proteome</keyword>
<feature type="transmembrane region" description="Helical" evidence="2">
    <location>
        <begin position="292"/>
        <end position="309"/>
    </location>
</feature>
<gene>
    <name evidence="3" type="ORF">MAUB_41900</name>
</gene>
<proteinExistence type="predicted"/>
<feature type="region of interest" description="Disordered" evidence="1">
    <location>
        <begin position="210"/>
        <end position="243"/>
    </location>
</feature>
<name>A0ABM7IHP0_9MYCO</name>
<feature type="region of interest" description="Disordered" evidence="1">
    <location>
        <begin position="49"/>
        <end position="73"/>
    </location>
</feature>
<keyword evidence="2" id="KW-0812">Transmembrane</keyword>
<dbReference type="NCBIfam" id="NF045516">
    <property type="entry name" value="GlpR"/>
    <property type="match status" value="1"/>
</dbReference>
<feature type="transmembrane region" description="Helical" evidence="2">
    <location>
        <begin position="315"/>
        <end position="333"/>
    </location>
</feature>
<dbReference type="Proteomes" id="UP000465609">
    <property type="component" value="Chromosome"/>
</dbReference>
<evidence type="ECO:0000313" key="4">
    <source>
        <dbReference type="Proteomes" id="UP000465609"/>
    </source>
</evidence>
<reference evidence="3 4" key="1">
    <citation type="journal article" date="2019" name="Emerg. Microbes Infect.">
        <title>Comprehensive subspecies identification of 175 nontuberculous mycobacteria species based on 7547 genomic profiles.</title>
        <authorList>
            <person name="Matsumoto Y."/>
            <person name="Kinjo T."/>
            <person name="Motooka D."/>
            <person name="Nabeya D."/>
            <person name="Jung N."/>
            <person name="Uechi K."/>
            <person name="Horii T."/>
            <person name="Iida T."/>
            <person name="Fujita J."/>
            <person name="Nakamura S."/>
        </authorList>
    </citation>
    <scope>NUCLEOTIDE SEQUENCE [LARGE SCALE GENOMIC DNA]</scope>
    <source>
        <strain evidence="3 4">JCM 15296</strain>
    </source>
</reference>
<organism evidence="3 4">
    <name type="scientific">Mycolicibacterium aubagnense</name>
    <dbReference type="NCBI Taxonomy" id="319707"/>
    <lineage>
        <taxon>Bacteria</taxon>
        <taxon>Bacillati</taxon>
        <taxon>Actinomycetota</taxon>
        <taxon>Actinomycetes</taxon>
        <taxon>Mycobacteriales</taxon>
        <taxon>Mycobacteriaceae</taxon>
        <taxon>Mycolicibacterium</taxon>
    </lineage>
</organism>
<dbReference type="InterPro" id="IPR053779">
    <property type="entry name" value="GlpR"/>
</dbReference>
<accession>A0ABM7IHP0</accession>
<evidence type="ECO:0000256" key="1">
    <source>
        <dbReference type="SAM" id="MobiDB-lite"/>
    </source>
</evidence>
<feature type="transmembrane region" description="Helical" evidence="2">
    <location>
        <begin position="6"/>
        <end position="26"/>
    </location>
</feature>
<keyword evidence="2" id="KW-1133">Transmembrane helix</keyword>
<feature type="compositionally biased region" description="Basic and acidic residues" evidence="1">
    <location>
        <begin position="63"/>
        <end position="73"/>
    </location>
</feature>
<evidence type="ECO:0000313" key="3">
    <source>
        <dbReference type="EMBL" id="BBX86317.1"/>
    </source>
</evidence>
<feature type="compositionally biased region" description="Acidic residues" evidence="1">
    <location>
        <begin position="212"/>
        <end position="226"/>
    </location>
</feature>